<keyword evidence="4" id="KW-0378">Hydrolase</keyword>
<dbReference type="SUPFAM" id="SSF52096">
    <property type="entry name" value="ClpP/crotonase"/>
    <property type="match status" value="1"/>
</dbReference>
<dbReference type="Gene3D" id="3.90.226.10">
    <property type="entry name" value="2-enoyl-CoA Hydratase, Chain A, domain 1"/>
    <property type="match status" value="1"/>
</dbReference>
<keyword evidence="5" id="KW-0720">Serine protease</keyword>
<organism evidence="8 9">
    <name type="scientific">Pontibacter aydingkolensis</name>
    <dbReference type="NCBI Taxonomy" id="1911536"/>
    <lineage>
        <taxon>Bacteria</taxon>
        <taxon>Pseudomonadati</taxon>
        <taxon>Bacteroidota</taxon>
        <taxon>Cytophagia</taxon>
        <taxon>Cytophagales</taxon>
        <taxon>Hymenobacteraceae</taxon>
        <taxon>Pontibacter</taxon>
    </lineage>
</organism>
<dbReference type="CDD" id="cd07016">
    <property type="entry name" value="S14_ClpP_1"/>
    <property type="match status" value="1"/>
</dbReference>
<keyword evidence="3 8" id="KW-0645">Protease</keyword>
<comment type="caution">
    <text evidence="8">The sequence shown here is derived from an EMBL/GenBank/DDBJ whole genome shotgun (WGS) entry which is preliminary data.</text>
</comment>
<dbReference type="Pfam" id="PF00574">
    <property type="entry name" value="CLP_protease"/>
    <property type="match status" value="1"/>
</dbReference>
<dbReference type="InterPro" id="IPR023562">
    <property type="entry name" value="ClpP/TepA"/>
</dbReference>
<keyword evidence="9" id="KW-1185">Reference proteome</keyword>
<evidence type="ECO:0000313" key="8">
    <source>
        <dbReference type="EMBL" id="MBW7466196.1"/>
    </source>
</evidence>
<dbReference type="InterPro" id="IPR029045">
    <property type="entry name" value="ClpP/crotonase-like_dom_sf"/>
</dbReference>
<evidence type="ECO:0000313" key="9">
    <source>
        <dbReference type="Proteomes" id="UP000813018"/>
    </source>
</evidence>
<dbReference type="PANTHER" id="PTHR10381:SF70">
    <property type="entry name" value="ATP-DEPENDENT CLP PROTEASE PROTEOLYTIC SUBUNIT"/>
    <property type="match status" value="1"/>
</dbReference>
<evidence type="ECO:0000256" key="7">
    <source>
        <dbReference type="SAM" id="Coils"/>
    </source>
</evidence>
<dbReference type="PANTHER" id="PTHR10381">
    <property type="entry name" value="ATP-DEPENDENT CLP PROTEASE PROTEOLYTIC SUBUNIT"/>
    <property type="match status" value="1"/>
</dbReference>
<evidence type="ECO:0000256" key="3">
    <source>
        <dbReference type="ARBA" id="ARBA00022670"/>
    </source>
</evidence>
<proteinExistence type="inferred from homology"/>
<dbReference type="Proteomes" id="UP000813018">
    <property type="component" value="Unassembled WGS sequence"/>
</dbReference>
<evidence type="ECO:0000256" key="2">
    <source>
        <dbReference type="ARBA" id="ARBA00022490"/>
    </source>
</evidence>
<evidence type="ECO:0000256" key="6">
    <source>
        <dbReference type="RuleBase" id="RU003567"/>
    </source>
</evidence>
<feature type="coiled-coil region" evidence="7">
    <location>
        <begin position="243"/>
        <end position="299"/>
    </location>
</feature>
<protein>
    <recommendedName>
        <fullName evidence="6">ATP-dependent Clp protease proteolytic subunit</fullName>
    </recommendedName>
</protein>
<evidence type="ECO:0000256" key="4">
    <source>
        <dbReference type="ARBA" id="ARBA00022801"/>
    </source>
</evidence>
<dbReference type="RefSeq" id="WP_219876075.1">
    <property type="nucleotide sequence ID" value="NZ_JAHYXK010000002.1"/>
</dbReference>
<evidence type="ECO:0000256" key="5">
    <source>
        <dbReference type="ARBA" id="ARBA00022825"/>
    </source>
</evidence>
<gene>
    <name evidence="8" type="ORF">K0O23_03890</name>
</gene>
<dbReference type="EMBL" id="JAHYXK010000002">
    <property type="protein sequence ID" value="MBW7466196.1"/>
    <property type="molecule type" value="Genomic_DNA"/>
</dbReference>
<keyword evidence="7" id="KW-0175">Coiled coil</keyword>
<name>A0ABS7CQS2_9BACT</name>
<keyword evidence="2" id="KW-0963">Cytoplasm</keyword>
<dbReference type="PRINTS" id="PR00127">
    <property type="entry name" value="CLPPROTEASEP"/>
</dbReference>
<sequence length="400" mass="44282">MELRYTHIDESMESAVMLLKGTIGLEVDTVQFVNEIKYLEKLGVENLEIRINSGGGSVLAGYDIVDALLTTPMNTTTYIAGMAGSMAGVIAMAGKTVRIVNYGLLMIHSVGGIDNPAVIEKFNQSLIAIFNTRPGINKSYMEQLMAKETFFTAQEAIDAGFVDEIVATNHTITQDARNTSLEELVNIYNKIDIKVMEEPKVEETVIENAEVVVETPEVINEEAVTEEVIAEPEEAKVEEPKEEAVAEESADELKAKLEELAKANEVLTAKLAEQEKVANELVEKENNRLKAEKEAKEMAVINSALEAGKITADVKDTWVNFIKIDFDGAKKALDNIVVNKASVDIMDIVNKSTAANAIPTEKTFRQLEKENPAELERILNETPEIFKEMYKREYGVYPTL</sequence>
<accession>A0ABS7CQS2</accession>
<comment type="similarity">
    <text evidence="1 6">Belongs to the peptidase S14 family.</text>
</comment>
<dbReference type="GO" id="GO:0008233">
    <property type="term" value="F:peptidase activity"/>
    <property type="evidence" value="ECO:0007669"/>
    <property type="project" value="UniProtKB-KW"/>
</dbReference>
<reference evidence="8 9" key="1">
    <citation type="journal article" date="2016" name="Int. J. Syst. Evol. Microbiol.">
        <title>Pontibacter aydingkolensis sp. nov., isolated from soil of a salt lake.</title>
        <authorList>
            <person name="Osman G."/>
            <person name="Zhang T."/>
            <person name="Lou K."/>
            <person name="Gao Y."/>
            <person name="Chang W."/>
            <person name="Lin Q."/>
            <person name="Yang H.M."/>
            <person name="Huo X.D."/>
            <person name="Wang N."/>
        </authorList>
    </citation>
    <scope>NUCLEOTIDE SEQUENCE [LARGE SCALE GENOMIC DNA]</scope>
    <source>
        <strain evidence="8 9">KACC 19255</strain>
    </source>
</reference>
<dbReference type="GO" id="GO:0006508">
    <property type="term" value="P:proteolysis"/>
    <property type="evidence" value="ECO:0007669"/>
    <property type="project" value="UniProtKB-KW"/>
</dbReference>
<dbReference type="InterPro" id="IPR001907">
    <property type="entry name" value="ClpP"/>
</dbReference>
<evidence type="ECO:0000256" key="1">
    <source>
        <dbReference type="ARBA" id="ARBA00007039"/>
    </source>
</evidence>